<feature type="DNA-binding region" description="H-T-H motif" evidence="4">
    <location>
        <begin position="32"/>
        <end position="51"/>
    </location>
</feature>
<dbReference type="InterPro" id="IPR001647">
    <property type="entry name" value="HTH_TetR"/>
</dbReference>
<accession>A0A7K0BRI9</accession>
<dbReference type="Pfam" id="PF00440">
    <property type="entry name" value="TetR_N"/>
    <property type="match status" value="1"/>
</dbReference>
<dbReference type="PANTHER" id="PTHR30055">
    <property type="entry name" value="HTH-TYPE TRANSCRIPTIONAL REGULATOR RUTR"/>
    <property type="match status" value="1"/>
</dbReference>
<keyword evidence="1" id="KW-0805">Transcription regulation</keyword>
<proteinExistence type="predicted"/>
<dbReference type="PRINTS" id="PR00455">
    <property type="entry name" value="HTHTETR"/>
</dbReference>
<evidence type="ECO:0000313" key="7">
    <source>
        <dbReference type="Proteomes" id="UP000487268"/>
    </source>
</evidence>
<evidence type="ECO:0000256" key="4">
    <source>
        <dbReference type="PROSITE-ProRule" id="PRU00335"/>
    </source>
</evidence>
<dbReference type="PANTHER" id="PTHR30055:SF212">
    <property type="entry name" value="TETR-FAMILY FAMILY TRANSCRIPTIONAL REGULATOR"/>
    <property type="match status" value="1"/>
</dbReference>
<evidence type="ECO:0000256" key="1">
    <source>
        <dbReference type="ARBA" id="ARBA00023015"/>
    </source>
</evidence>
<dbReference type="SUPFAM" id="SSF48498">
    <property type="entry name" value="Tetracyclin repressor-like, C-terminal domain"/>
    <property type="match status" value="1"/>
</dbReference>
<protein>
    <submittedName>
        <fullName evidence="6">Putative HTH-type transcriptional regulator</fullName>
    </submittedName>
</protein>
<gene>
    <name evidence="6" type="ORF">ACRB68_18440</name>
</gene>
<reference evidence="6 7" key="1">
    <citation type="submission" date="2019-10" db="EMBL/GenBank/DDBJ databases">
        <title>Actinomadura rubteroloni sp. nov. and Actinomadura macrotermitis sp. nov., isolated from the gut of fungus growing-termite Macrotermes natalensis.</title>
        <authorList>
            <person name="Benndorf R."/>
            <person name="Martin K."/>
            <person name="Kuefner M."/>
            <person name="De Beer W."/>
            <person name="Kaster A.-K."/>
            <person name="Vollmers J."/>
            <person name="Poulsen M."/>
            <person name="Beemelmanns C."/>
        </authorList>
    </citation>
    <scope>NUCLEOTIDE SEQUENCE [LARGE SCALE GENOMIC DNA]</scope>
    <source>
        <strain evidence="6 7">RB68</strain>
    </source>
</reference>
<dbReference type="GO" id="GO:0000976">
    <property type="term" value="F:transcription cis-regulatory region binding"/>
    <property type="evidence" value="ECO:0007669"/>
    <property type="project" value="TreeGrafter"/>
</dbReference>
<keyword evidence="3" id="KW-0804">Transcription</keyword>
<dbReference type="SUPFAM" id="SSF46689">
    <property type="entry name" value="Homeodomain-like"/>
    <property type="match status" value="1"/>
</dbReference>
<feature type="domain" description="HTH tetR-type" evidence="5">
    <location>
        <begin position="9"/>
        <end position="69"/>
    </location>
</feature>
<dbReference type="PROSITE" id="PS50977">
    <property type="entry name" value="HTH_TETR_2"/>
    <property type="match status" value="1"/>
</dbReference>
<keyword evidence="7" id="KW-1185">Reference proteome</keyword>
<evidence type="ECO:0000256" key="2">
    <source>
        <dbReference type="ARBA" id="ARBA00023125"/>
    </source>
</evidence>
<evidence type="ECO:0000313" key="6">
    <source>
        <dbReference type="EMBL" id="MQY03798.1"/>
    </source>
</evidence>
<dbReference type="InterPro" id="IPR036271">
    <property type="entry name" value="Tet_transcr_reg_TetR-rel_C_sf"/>
</dbReference>
<organism evidence="6 7">
    <name type="scientific">Actinomadura macrotermitis</name>
    <dbReference type="NCBI Taxonomy" id="2585200"/>
    <lineage>
        <taxon>Bacteria</taxon>
        <taxon>Bacillati</taxon>
        <taxon>Actinomycetota</taxon>
        <taxon>Actinomycetes</taxon>
        <taxon>Streptosporangiales</taxon>
        <taxon>Thermomonosporaceae</taxon>
        <taxon>Actinomadura</taxon>
    </lineage>
</organism>
<keyword evidence="2 4" id="KW-0238">DNA-binding</keyword>
<dbReference type="GO" id="GO:0003700">
    <property type="term" value="F:DNA-binding transcription factor activity"/>
    <property type="evidence" value="ECO:0007669"/>
    <property type="project" value="TreeGrafter"/>
</dbReference>
<dbReference type="AlphaFoldDB" id="A0A7K0BRI9"/>
<dbReference type="InterPro" id="IPR009057">
    <property type="entry name" value="Homeodomain-like_sf"/>
</dbReference>
<dbReference type="EMBL" id="WEGH01000001">
    <property type="protein sequence ID" value="MQY03798.1"/>
    <property type="molecule type" value="Genomic_DNA"/>
</dbReference>
<name>A0A7K0BRI9_9ACTN</name>
<sequence>MSRGRTSALVVREALLRAARELLDERGPTGLAIRDIAARAGVAPMGVYNRFGSKDGILNALLEQGFAELAAVVTVRPDAADPLGAITTGMGNYRAFALANPAMYRLMFDQPNAGFEPSPEARMMALATFERLIDAVQLGIATGHLRPGAPEEIAQRIWAACHGATSLELRGIAFISDHDAHYAALVRTLLRGLAAHPAPEGES</sequence>
<comment type="caution">
    <text evidence="6">The sequence shown here is derived from an EMBL/GenBank/DDBJ whole genome shotgun (WGS) entry which is preliminary data.</text>
</comment>
<evidence type="ECO:0000259" key="5">
    <source>
        <dbReference type="PROSITE" id="PS50977"/>
    </source>
</evidence>
<dbReference type="Pfam" id="PF13305">
    <property type="entry name" value="TetR_C_33"/>
    <property type="match status" value="1"/>
</dbReference>
<evidence type="ECO:0000256" key="3">
    <source>
        <dbReference type="ARBA" id="ARBA00023163"/>
    </source>
</evidence>
<dbReference type="Proteomes" id="UP000487268">
    <property type="component" value="Unassembled WGS sequence"/>
</dbReference>
<dbReference type="Gene3D" id="1.10.357.10">
    <property type="entry name" value="Tetracycline Repressor, domain 2"/>
    <property type="match status" value="1"/>
</dbReference>
<dbReference type="InterPro" id="IPR025996">
    <property type="entry name" value="MT1864/Rv1816-like_C"/>
</dbReference>
<dbReference type="InterPro" id="IPR050109">
    <property type="entry name" value="HTH-type_TetR-like_transc_reg"/>
</dbReference>